<keyword evidence="2" id="KW-0687">Ribonucleoprotein</keyword>
<dbReference type="OrthoDB" id="1747252at2759"/>
<evidence type="ECO:0000313" key="3">
    <source>
        <dbReference type="Proteomes" id="UP000245207"/>
    </source>
</evidence>
<evidence type="ECO:0000256" key="1">
    <source>
        <dbReference type="SAM" id="MobiDB-lite"/>
    </source>
</evidence>
<proteinExistence type="predicted"/>
<keyword evidence="2" id="KW-0689">Ribosomal protein</keyword>
<dbReference type="EMBL" id="PKPP01000587">
    <property type="protein sequence ID" value="PWA90926.1"/>
    <property type="molecule type" value="Genomic_DNA"/>
</dbReference>
<dbReference type="Proteomes" id="UP000245207">
    <property type="component" value="Unassembled WGS sequence"/>
</dbReference>
<gene>
    <name evidence="2" type="ORF">CTI12_AA095730</name>
</gene>
<dbReference type="AlphaFoldDB" id="A0A2U1PYX2"/>
<reference evidence="2 3" key="1">
    <citation type="journal article" date="2018" name="Mol. Plant">
        <title>The genome of Artemisia annua provides insight into the evolution of Asteraceae family and artemisinin biosynthesis.</title>
        <authorList>
            <person name="Shen Q."/>
            <person name="Zhang L."/>
            <person name="Liao Z."/>
            <person name="Wang S."/>
            <person name="Yan T."/>
            <person name="Shi P."/>
            <person name="Liu M."/>
            <person name="Fu X."/>
            <person name="Pan Q."/>
            <person name="Wang Y."/>
            <person name="Lv Z."/>
            <person name="Lu X."/>
            <person name="Zhang F."/>
            <person name="Jiang W."/>
            <person name="Ma Y."/>
            <person name="Chen M."/>
            <person name="Hao X."/>
            <person name="Li L."/>
            <person name="Tang Y."/>
            <person name="Lv G."/>
            <person name="Zhou Y."/>
            <person name="Sun X."/>
            <person name="Brodelius P.E."/>
            <person name="Rose J.K.C."/>
            <person name="Tang K."/>
        </authorList>
    </citation>
    <scope>NUCLEOTIDE SEQUENCE [LARGE SCALE GENOMIC DNA]</scope>
    <source>
        <strain evidence="3">cv. Huhao1</strain>
        <tissue evidence="2">Leaf</tissue>
    </source>
</reference>
<feature type="compositionally biased region" description="Polar residues" evidence="1">
    <location>
        <begin position="375"/>
        <end position="392"/>
    </location>
</feature>
<dbReference type="GO" id="GO:0005840">
    <property type="term" value="C:ribosome"/>
    <property type="evidence" value="ECO:0007669"/>
    <property type="project" value="UniProtKB-KW"/>
</dbReference>
<keyword evidence="3" id="KW-1185">Reference proteome</keyword>
<feature type="region of interest" description="Disordered" evidence="1">
    <location>
        <begin position="361"/>
        <end position="425"/>
    </location>
</feature>
<accession>A0A2U1PYX2</accession>
<sequence>MDFTHVVFGAQNPYLAHHKWKKLETLLVEHHILTTYNGKMVNSENVKKWKTEISVAPLPEDWVGGDGEGDGVDLEAERRKIEAENRVMRRVFRGQEEEQKVPFPVLVKVEKTEDKGDGKKVALDLKEAVHLVKVSKLGKLKYKNENCTVQDVKAHDLRQMFLAMNDEAATRKLPKTCKVKEGKSTDVDMSLIRDKGLRAVVEPGSTGNVGSKNARTGKLVAATTYMMAQTSTNNCTLSKRIYAHYIYTVILTKFTFLPRLAVTAINEKTQERLCVAEQTKQWRNTGMAPPIINYPDTENGSGCSSSPNCESTCEELCNNIVSIVKQSVAINRPGADNMKAEIMKKFGLNLQKIGNGRLTVRVPPPTQPTQRVNDGFQTVNNKTKGKNCSQSAPGKGGFTKPTVGPKFRYQPKVPPPEPKKGDDECGIPTDVVAQDGDNMDSGSTMEANEVRLTHIVEKIMELEKVIIDEYPSNKKGAKVDGSHKTGNVSQEPLGSVVKEKVQVAASKSSSSFSPSTSSTKRVNPLSKVGEIVDSDSDEEEVVNTFDESVNLFGGGHDREDNYDDYVKQVYDLPRNLDAFNDMYGIKLQGLGRK</sequence>
<organism evidence="2 3">
    <name type="scientific">Artemisia annua</name>
    <name type="common">Sweet wormwood</name>
    <dbReference type="NCBI Taxonomy" id="35608"/>
    <lineage>
        <taxon>Eukaryota</taxon>
        <taxon>Viridiplantae</taxon>
        <taxon>Streptophyta</taxon>
        <taxon>Embryophyta</taxon>
        <taxon>Tracheophyta</taxon>
        <taxon>Spermatophyta</taxon>
        <taxon>Magnoliopsida</taxon>
        <taxon>eudicotyledons</taxon>
        <taxon>Gunneridae</taxon>
        <taxon>Pentapetalae</taxon>
        <taxon>asterids</taxon>
        <taxon>campanulids</taxon>
        <taxon>Asterales</taxon>
        <taxon>Asteraceae</taxon>
        <taxon>Asteroideae</taxon>
        <taxon>Anthemideae</taxon>
        <taxon>Artemisiinae</taxon>
        <taxon>Artemisia</taxon>
    </lineage>
</organism>
<comment type="caution">
    <text evidence="2">The sequence shown here is derived from an EMBL/GenBank/DDBJ whole genome shotgun (WGS) entry which is preliminary data.</text>
</comment>
<protein>
    <submittedName>
        <fullName evidence="2">Ribosomal protein L1p/L10e family</fullName>
    </submittedName>
</protein>
<evidence type="ECO:0000313" key="2">
    <source>
        <dbReference type="EMBL" id="PWA90926.1"/>
    </source>
</evidence>
<name>A0A2U1PYX2_ARTAN</name>